<dbReference type="OrthoDB" id="9992747at2759"/>
<organism evidence="5 6">
    <name type="scientific">Macrophomina phaseolina (strain MS6)</name>
    <name type="common">Charcoal rot fungus</name>
    <dbReference type="NCBI Taxonomy" id="1126212"/>
    <lineage>
        <taxon>Eukaryota</taxon>
        <taxon>Fungi</taxon>
        <taxon>Dikarya</taxon>
        <taxon>Ascomycota</taxon>
        <taxon>Pezizomycotina</taxon>
        <taxon>Dothideomycetes</taxon>
        <taxon>Dothideomycetes incertae sedis</taxon>
        <taxon>Botryosphaeriales</taxon>
        <taxon>Botryosphaeriaceae</taxon>
        <taxon>Macrophomina</taxon>
    </lineage>
</organism>
<keyword evidence="2 5" id="KW-0378">Hydrolase</keyword>
<protein>
    <submittedName>
        <fullName evidence="5">Ureohydrolase</fullName>
    </submittedName>
</protein>
<comment type="similarity">
    <text evidence="4">Belongs to the arginase family.</text>
</comment>
<dbReference type="GO" id="GO:0005829">
    <property type="term" value="C:cytosol"/>
    <property type="evidence" value="ECO:0007669"/>
    <property type="project" value="TreeGrafter"/>
</dbReference>
<dbReference type="Gene3D" id="3.40.800.10">
    <property type="entry name" value="Ureohydrolase domain"/>
    <property type="match status" value="1"/>
</dbReference>
<dbReference type="Pfam" id="PF00491">
    <property type="entry name" value="Arginase"/>
    <property type="match status" value="1"/>
</dbReference>
<accession>K2RDP7</accession>
<sequence length="322" mass="34185">MPAATSISLIISPCHVGIYNHRVGAGPLRIQSHSIVFTGANCCSESTTTISPVDEFEGEIGRSFEILRRISNAVSAARSVNAFPIVLSGNCNASVGVAAGLGIDDLSFVWFDAHDDLDTPDTNVNGYIDAMGVSMLAGRSWRSLMATVPDLQRQTVTGAGVDVIWGKPGKHVDFSTELSGVLDKKAMGQTLSDLDLDCLDELLGRVNEYPSPGGLLEGDVFKSMSLVPTKVQPVSLTVCSFNPNLGGGDRVAEIAIGGICYFVESLLHLQYIPCQRPGYNFARWAKFRVSFVIAAAPQMADTHRKPFAGGGNKGGSGRVGFS</sequence>
<evidence type="ECO:0000256" key="2">
    <source>
        <dbReference type="ARBA" id="ARBA00022801"/>
    </source>
</evidence>
<dbReference type="GO" id="GO:0030145">
    <property type="term" value="F:manganese ion binding"/>
    <property type="evidence" value="ECO:0007669"/>
    <property type="project" value="TreeGrafter"/>
</dbReference>
<dbReference type="PROSITE" id="PS51409">
    <property type="entry name" value="ARGINASE_2"/>
    <property type="match status" value="1"/>
</dbReference>
<dbReference type="VEuPathDB" id="FungiDB:MPH_02001"/>
<keyword evidence="3" id="KW-0464">Manganese</keyword>
<dbReference type="InParanoid" id="K2RDP7"/>
<proteinExistence type="inferred from homology"/>
<dbReference type="EMBL" id="AHHD01000082">
    <property type="protein sequence ID" value="EKG20646.1"/>
    <property type="molecule type" value="Genomic_DNA"/>
</dbReference>
<reference evidence="5 6" key="1">
    <citation type="journal article" date="2012" name="BMC Genomics">
        <title>Tools to kill: Genome of one of the most destructive plant pathogenic fungi Macrophomina phaseolina.</title>
        <authorList>
            <person name="Islam M.S."/>
            <person name="Haque M.S."/>
            <person name="Islam M.M."/>
            <person name="Emdad E.M."/>
            <person name="Halim A."/>
            <person name="Hossen Q.M.M."/>
            <person name="Hossain M.Z."/>
            <person name="Ahmed B."/>
            <person name="Rahim S."/>
            <person name="Rahman M.S."/>
            <person name="Alam M.M."/>
            <person name="Hou S."/>
            <person name="Wan X."/>
            <person name="Saito J.A."/>
            <person name="Alam M."/>
        </authorList>
    </citation>
    <scope>NUCLEOTIDE SEQUENCE [LARGE SCALE GENOMIC DNA]</scope>
    <source>
        <strain evidence="5 6">MS6</strain>
    </source>
</reference>
<name>K2RDP7_MACPH</name>
<dbReference type="InterPro" id="IPR023696">
    <property type="entry name" value="Ureohydrolase_dom_sf"/>
</dbReference>
<dbReference type="Proteomes" id="UP000007129">
    <property type="component" value="Unassembled WGS sequence"/>
</dbReference>
<dbReference type="SUPFAM" id="SSF52768">
    <property type="entry name" value="Arginase/deacetylase"/>
    <property type="match status" value="1"/>
</dbReference>
<dbReference type="GO" id="GO:0004053">
    <property type="term" value="F:arginase activity"/>
    <property type="evidence" value="ECO:0007669"/>
    <property type="project" value="TreeGrafter"/>
</dbReference>
<dbReference type="InterPro" id="IPR006035">
    <property type="entry name" value="Ureohydrolase"/>
</dbReference>
<dbReference type="eggNOG" id="ENOG502SJX4">
    <property type="taxonomic scope" value="Eukaryota"/>
</dbReference>
<dbReference type="PANTHER" id="PTHR43782">
    <property type="entry name" value="ARGINASE"/>
    <property type="match status" value="1"/>
</dbReference>
<dbReference type="CDD" id="cd09999">
    <property type="entry name" value="Arginase-like_1"/>
    <property type="match status" value="1"/>
</dbReference>
<evidence type="ECO:0000256" key="4">
    <source>
        <dbReference type="PROSITE-ProRule" id="PRU00742"/>
    </source>
</evidence>
<evidence type="ECO:0000313" key="6">
    <source>
        <dbReference type="Proteomes" id="UP000007129"/>
    </source>
</evidence>
<evidence type="ECO:0000313" key="5">
    <source>
        <dbReference type="EMBL" id="EKG20646.1"/>
    </source>
</evidence>
<dbReference type="PANTHER" id="PTHR43782:SF3">
    <property type="entry name" value="ARGINASE"/>
    <property type="match status" value="1"/>
</dbReference>
<comment type="caution">
    <text evidence="5">The sequence shown here is derived from an EMBL/GenBank/DDBJ whole genome shotgun (WGS) entry which is preliminary data.</text>
</comment>
<dbReference type="STRING" id="1126212.K2RDP7"/>
<dbReference type="HOGENOM" id="CLU_079447_0_0_1"/>
<evidence type="ECO:0000256" key="3">
    <source>
        <dbReference type="ARBA" id="ARBA00023211"/>
    </source>
</evidence>
<evidence type="ECO:0000256" key="1">
    <source>
        <dbReference type="ARBA" id="ARBA00022723"/>
    </source>
</evidence>
<dbReference type="AlphaFoldDB" id="K2RDP7"/>
<keyword evidence="1" id="KW-0479">Metal-binding</keyword>
<gene>
    <name evidence="5" type="ORF">MPH_02001</name>
</gene>
<dbReference type="GO" id="GO:0005634">
    <property type="term" value="C:nucleus"/>
    <property type="evidence" value="ECO:0007669"/>
    <property type="project" value="TreeGrafter"/>
</dbReference>